<dbReference type="EMBL" id="JAIWYP010000002">
    <property type="protein sequence ID" value="KAH3875423.1"/>
    <property type="molecule type" value="Genomic_DNA"/>
</dbReference>
<evidence type="ECO:0000313" key="2">
    <source>
        <dbReference type="Proteomes" id="UP000828390"/>
    </source>
</evidence>
<keyword evidence="2" id="KW-1185">Reference proteome</keyword>
<reference evidence="1" key="1">
    <citation type="journal article" date="2019" name="bioRxiv">
        <title>The Genome of the Zebra Mussel, Dreissena polymorpha: A Resource for Invasive Species Research.</title>
        <authorList>
            <person name="McCartney M.A."/>
            <person name="Auch B."/>
            <person name="Kono T."/>
            <person name="Mallez S."/>
            <person name="Zhang Y."/>
            <person name="Obille A."/>
            <person name="Becker A."/>
            <person name="Abrahante J.E."/>
            <person name="Garbe J."/>
            <person name="Badalamenti J.P."/>
            <person name="Herman A."/>
            <person name="Mangelson H."/>
            <person name="Liachko I."/>
            <person name="Sullivan S."/>
            <person name="Sone E.D."/>
            <person name="Koren S."/>
            <person name="Silverstein K.A.T."/>
            <person name="Beckman K.B."/>
            <person name="Gohl D.M."/>
        </authorList>
    </citation>
    <scope>NUCLEOTIDE SEQUENCE</scope>
    <source>
        <strain evidence="1">Duluth1</strain>
        <tissue evidence="1">Whole animal</tissue>
    </source>
</reference>
<comment type="caution">
    <text evidence="1">The sequence shown here is derived from an EMBL/GenBank/DDBJ whole genome shotgun (WGS) entry which is preliminary data.</text>
</comment>
<name>A0A9D4MF46_DREPO</name>
<dbReference type="AlphaFoldDB" id="A0A9D4MF46"/>
<protein>
    <submittedName>
        <fullName evidence="1">Uncharacterized protein</fullName>
    </submittedName>
</protein>
<gene>
    <name evidence="1" type="ORF">DPMN_038689</name>
</gene>
<organism evidence="1 2">
    <name type="scientific">Dreissena polymorpha</name>
    <name type="common">Zebra mussel</name>
    <name type="synonym">Mytilus polymorpha</name>
    <dbReference type="NCBI Taxonomy" id="45954"/>
    <lineage>
        <taxon>Eukaryota</taxon>
        <taxon>Metazoa</taxon>
        <taxon>Spiralia</taxon>
        <taxon>Lophotrochozoa</taxon>
        <taxon>Mollusca</taxon>
        <taxon>Bivalvia</taxon>
        <taxon>Autobranchia</taxon>
        <taxon>Heteroconchia</taxon>
        <taxon>Euheterodonta</taxon>
        <taxon>Imparidentia</taxon>
        <taxon>Neoheterodontei</taxon>
        <taxon>Myida</taxon>
        <taxon>Dreissenoidea</taxon>
        <taxon>Dreissenidae</taxon>
        <taxon>Dreissena</taxon>
    </lineage>
</organism>
<proteinExistence type="predicted"/>
<accession>A0A9D4MF46</accession>
<reference evidence="1" key="2">
    <citation type="submission" date="2020-11" db="EMBL/GenBank/DDBJ databases">
        <authorList>
            <person name="McCartney M.A."/>
            <person name="Auch B."/>
            <person name="Kono T."/>
            <person name="Mallez S."/>
            <person name="Becker A."/>
            <person name="Gohl D.M."/>
            <person name="Silverstein K.A.T."/>
            <person name="Koren S."/>
            <person name="Bechman K.B."/>
            <person name="Herman A."/>
            <person name="Abrahante J.E."/>
            <person name="Garbe J."/>
        </authorList>
    </citation>
    <scope>NUCLEOTIDE SEQUENCE</scope>
    <source>
        <strain evidence="1">Duluth1</strain>
        <tissue evidence="1">Whole animal</tissue>
    </source>
</reference>
<sequence>MLGDAKTVSTISNVRIDAAAPVKVQHVPLSLVILPHATWGGTDRNVTLPAVRTARTKTA</sequence>
<evidence type="ECO:0000313" key="1">
    <source>
        <dbReference type="EMBL" id="KAH3875423.1"/>
    </source>
</evidence>
<dbReference type="Proteomes" id="UP000828390">
    <property type="component" value="Unassembled WGS sequence"/>
</dbReference>